<dbReference type="EMBL" id="AJVK01020988">
    <property type="status" value="NOT_ANNOTATED_CDS"/>
    <property type="molecule type" value="Genomic_DNA"/>
</dbReference>
<dbReference type="Proteomes" id="UP000092462">
    <property type="component" value="Unassembled WGS sequence"/>
</dbReference>
<organism evidence="1 2">
    <name type="scientific">Phlebotomus papatasi</name>
    <name type="common">Sandfly</name>
    <dbReference type="NCBI Taxonomy" id="29031"/>
    <lineage>
        <taxon>Eukaryota</taxon>
        <taxon>Metazoa</taxon>
        <taxon>Ecdysozoa</taxon>
        <taxon>Arthropoda</taxon>
        <taxon>Hexapoda</taxon>
        <taxon>Insecta</taxon>
        <taxon>Pterygota</taxon>
        <taxon>Neoptera</taxon>
        <taxon>Endopterygota</taxon>
        <taxon>Diptera</taxon>
        <taxon>Nematocera</taxon>
        <taxon>Psychodoidea</taxon>
        <taxon>Psychodidae</taxon>
        <taxon>Phlebotomus</taxon>
        <taxon>Phlebotomus</taxon>
    </lineage>
</organism>
<sequence length="180" mass="19771">MRSTEMSPLKEKPVRKNLDELIFESADNGVDTVDSDNQIDDDIFPPEAEIYSDDTIDEDPEELIPAEEFNGLPTDVQQNFKKKANEYIRHSPSAKDVPSAIGILGEDGTVYHISTDITSSSSKTSASKSGINVTSPSLSLRNKSICDSCGICFFCIFERSLFTLSLRCFAEGSSLFLLIG</sequence>
<name>A0A1B0CZS7_PHLPP</name>
<proteinExistence type="predicted"/>
<evidence type="ECO:0000313" key="2">
    <source>
        <dbReference type="Proteomes" id="UP000092462"/>
    </source>
</evidence>
<accession>A0A1B0CZS7</accession>
<keyword evidence="2" id="KW-1185">Reference proteome</keyword>
<reference evidence="1" key="1">
    <citation type="submission" date="2022-08" db="UniProtKB">
        <authorList>
            <consortium name="EnsemblMetazoa"/>
        </authorList>
    </citation>
    <scope>IDENTIFICATION</scope>
    <source>
        <strain evidence="1">Israel</strain>
    </source>
</reference>
<evidence type="ECO:0000313" key="1">
    <source>
        <dbReference type="EnsemblMetazoa" id="PPAI000599-PA"/>
    </source>
</evidence>
<dbReference type="EnsemblMetazoa" id="PPAI000599-RA">
    <property type="protein sequence ID" value="PPAI000599-PA"/>
    <property type="gene ID" value="PPAI000599"/>
</dbReference>
<dbReference type="VEuPathDB" id="VectorBase:PPAI000599"/>
<dbReference type="AlphaFoldDB" id="A0A1B0CZS7"/>
<dbReference type="VEuPathDB" id="VectorBase:PPAPM1_008922"/>
<protein>
    <submittedName>
        <fullName evidence="1">Uncharacterized protein</fullName>
    </submittedName>
</protein>